<dbReference type="Proteomes" id="UP001281410">
    <property type="component" value="Unassembled WGS sequence"/>
</dbReference>
<evidence type="ECO:0000313" key="2">
    <source>
        <dbReference type="EMBL" id="KAK3221404.1"/>
    </source>
</evidence>
<gene>
    <name evidence="2" type="ORF">Dsin_008429</name>
</gene>
<keyword evidence="3" id="KW-1185">Reference proteome</keyword>
<organism evidence="2 3">
    <name type="scientific">Dipteronia sinensis</name>
    <dbReference type="NCBI Taxonomy" id="43782"/>
    <lineage>
        <taxon>Eukaryota</taxon>
        <taxon>Viridiplantae</taxon>
        <taxon>Streptophyta</taxon>
        <taxon>Embryophyta</taxon>
        <taxon>Tracheophyta</taxon>
        <taxon>Spermatophyta</taxon>
        <taxon>Magnoliopsida</taxon>
        <taxon>eudicotyledons</taxon>
        <taxon>Gunneridae</taxon>
        <taxon>Pentapetalae</taxon>
        <taxon>rosids</taxon>
        <taxon>malvids</taxon>
        <taxon>Sapindales</taxon>
        <taxon>Sapindaceae</taxon>
        <taxon>Hippocastanoideae</taxon>
        <taxon>Acereae</taxon>
        <taxon>Dipteronia</taxon>
    </lineage>
</organism>
<comment type="caution">
    <text evidence="2">The sequence shown here is derived from an EMBL/GenBank/DDBJ whole genome shotgun (WGS) entry which is preliminary data.</text>
</comment>
<feature type="domain" description="RNase H type-1" evidence="1">
    <location>
        <begin position="60"/>
        <end position="114"/>
    </location>
</feature>
<dbReference type="GO" id="GO:0003676">
    <property type="term" value="F:nucleic acid binding"/>
    <property type="evidence" value="ECO:0007669"/>
    <property type="project" value="InterPro"/>
</dbReference>
<name>A0AAE0APS9_9ROSI</name>
<dbReference type="Pfam" id="PF13456">
    <property type="entry name" value="RVT_3"/>
    <property type="match status" value="1"/>
</dbReference>
<dbReference type="EMBL" id="JANJYJ010000003">
    <property type="protein sequence ID" value="KAK3221404.1"/>
    <property type="molecule type" value="Genomic_DNA"/>
</dbReference>
<dbReference type="AlphaFoldDB" id="A0AAE0APS9"/>
<reference evidence="2" key="1">
    <citation type="journal article" date="2023" name="Plant J.">
        <title>Genome sequences and population genomics provide insights into the demographic history, inbreeding, and mutation load of two 'living fossil' tree species of Dipteronia.</title>
        <authorList>
            <person name="Feng Y."/>
            <person name="Comes H.P."/>
            <person name="Chen J."/>
            <person name="Zhu S."/>
            <person name="Lu R."/>
            <person name="Zhang X."/>
            <person name="Li P."/>
            <person name="Qiu J."/>
            <person name="Olsen K.M."/>
            <person name="Qiu Y."/>
        </authorList>
    </citation>
    <scope>NUCLEOTIDE SEQUENCE</scope>
    <source>
        <strain evidence="2">NBL</strain>
    </source>
</reference>
<proteinExistence type="predicted"/>
<dbReference type="InterPro" id="IPR002156">
    <property type="entry name" value="RNaseH_domain"/>
</dbReference>
<dbReference type="PANTHER" id="PTHR47074">
    <property type="entry name" value="BNAC02G40300D PROTEIN"/>
    <property type="match status" value="1"/>
</dbReference>
<evidence type="ECO:0000259" key="1">
    <source>
        <dbReference type="Pfam" id="PF13456"/>
    </source>
</evidence>
<protein>
    <recommendedName>
        <fullName evidence="1">RNase H type-1 domain-containing protein</fullName>
    </recommendedName>
</protein>
<evidence type="ECO:0000313" key="3">
    <source>
        <dbReference type="Proteomes" id="UP001281410"/>
    </source>
</evidence>
<sequence length="115" mass="12488">MDRNEDLHSRRCRLAADLVVWVERLLKDFQEARRALLTAPLVVKDPAVWIPPDVGLLKLNSDVGINKGGLFCGVGAVIRDDKGWVVAALSKPVHGNLSPEAGELVALREGLISAK</sequence>
<dbReference type="PANTHER" id="PTHR47074:SF11">
    <property type="entry name" value="REVERSE TRANSCRIPTASE-LIKE PROTEIN"/>
    <property type="match status" value="1"/>
</dbReference>
<accession>A0AAE0APS9</accession>
<dbReference type="GO" id="GO:0004523">
    <property type="term" value="F:RNA-DNA hybrid ribonuclease activity"/>
    <property type="evidence" value="ECO:0007669"/>
    <property type="project" value="InterPro"/>
</dbReference>
<dbReference type="InterPro" id="IPR052929">
    <property type="entry name" value="RNase_H-like_EbsB-rel"/>
</dbReference>